<dbReference type="EMBL" id="MCOG01000368">
    <property type="protein sequence ID" value="ORY12672.1"/>
    <property type="molecule type" value="Genomic_DNA"/>
</dbReference>
<proteinExistence type="predicted"/>
<reference evidence="2 3" key="1">
    <citation type="submission" date="2016-08" db="EMBL/GenBank/DDBJ databases">
        <title>A Parts List for Fungal Cellulosomes Revealed by Comparative Genomics.</title>
        <authorList>
            <consortium name="DOE Joint Genome Institute"/>
            <person name="Haitjema C.H."/>
            <person name="Gilmore S.P."/>
            <person name="Henske J.K."/>
            <person name="Solomon K.V."/>
            <person name="De Groot R."/>
            <person name="Kuo A."/>
            <person name="Mondo S.J."/>
            <person name="Salamov A.A."/>
            <person name="Labutti K."/>
            <person name="Zhao Z."/>
            <person name="Chiniquy J."/>
            <person name="Barry K."/>
            <person name="Brewer H.M."/>
            <person name="Purvine S.O."/>
            <person name="Wright A.T."/>
            <person name="Boxma B."/>
            <person name="Van Alen T."/>
            <person name="Hackstein J.H."/>
            <person name="Baker S.E."/>
            <person name="Grigoriev I.V."/>
            <person name="O'Malley M.A."/>
        </authorList>
    </citation>
    <scope>NUCLEOTIDE SEQUENCE [LARGE SCALE GENOMIC DNA]</scope>
    <source>
        <strain evidence="2 3">G1</strain>
    </source>
</reference>
<accession>A0A1Y1ZQY9</accession>
<keyword evidence="3" id="KW-1185">Reference proteome</keyword>
<feature type="transmembrane region" description="Helical" evidence="1">
    <location>
        <begin position="50"/>
        <end position="66"/>
    </location>
</feature>
<feature type="transmembrane region" description="Helical" evidence="1">
    <location>
        <begin position="119"/>
        <end position="140"/>
    </location>
</feature>
<gene>
    <name evidence="2" type="ORF">LY90DRAFT_677753</name>
</gene>
<protein>
    <submittedName>
        <fullName evidence="2">Uncharacterized protein</fullName>
    </submittedName>
</protein>
<feature type="transmembrane region" description="Helical" evidence="1">
    <location>
        <begin position="203"/>
        <end position="221"/>
    </location>
</feature>
<sequence>MIYTIVVDSISDILNKSQYFNPLLSWLVVSFIYYSIGIGSDSIWNNLYEVTNWGFYATLIAVLRFVSKNLGYEYVEFYRYLLWLETYCFGFNEWGYVYINFIKIRSCIKSLRSKTWSFFMYSFLVYTQICRTLIAYFEFNEEKQKAIGEKNIKILSIKSHAILYIPMGIFELIFLYLIIKNIIKEEDQKSINVLNILLHSTLSRMFIVSLIFFSMSVVVWFEKKGIALLINRFLWRMKGSLGVIFSVDLLLLRIELDNTTLKESSEKLNKATLEKSMTSQNNYLFATTGTVSDTNYLPHTSNSSPLIAKKEINFQSQTPINPSNAIGSLRMSTYSTTKNIGEVMPRNSIDFHNSNELLFNSHDTPTNITSINVLFNSDNHLNDALDEYLYNSDTKNNRNK</sequence>
<dbReference type="Proteomes" id="UP000193920">
    <property type="component" value="Unassembled WGS sequence"/>
</dbReference>
<keyword evidence="1" id="KW-0812">Transmembrane</keyword>
<evidence type="ECO:0000313" key="3">
    <source>
        <dbReference type="Proteomes" id="UP000193920"/>
    </source>
</evidence>
<organism evidence="2 3">
    <name type="scientific">Neocallimastix californiae</name>
    <dbReference type="NCBI Taxonomy" id="1754190"/>
    <lineage>
        <taxon>Eukaryota</taxon>
        <taxon>Fungi</taxon>
        <taxon>Fungi incertae sedis</taxon>
        <taxon>Chytridiomycota</taxon>
        <taxon>Chytridiomycota incertae sedis</taxon>
        <taxon>Neocallimastigomycetes</taxon>
        <taxon>Neocallimastigales</taxon>
        <taxon>Neocallimastigaceae</taxon>
        <taxon>Neocallimastix</taxon>
    </lineage>
</organism>
<comment type="caution">
    <text evidence="2">The sequence shown here is derived from an EMBL/GenBank/DDBJ whole genome shotgun (WGS) entry which is preliminary data.</text>
</comment>
<keyword evidence="1" id="KW-1133">Transmembrane helix</keyword>
<evidence type="ECO:0000256" key="1">
    <source>
        <dbReference type="SAM" id="Phobius"/>
    </source>
</evidence>
<name>A0A1Y1ZQY9_9FUNG</name>
<evidence type="ECO:0000313" key="2">
    <source>
        <dbReference type="EMBL" id="ORY12672.1"/>
    </source>
</evidence>
<feature type="transmembrane region" description="Helical" evidence="1">
    <location>
        <begin position="161"/>
        <end position="183"/>
    </location>
</feature>
<feature type="transmembrane region" description="Helical" evidence="1">
    <location>
        <begin position="78"/>
        <end position="99"/>
    </location>
</feature>
<keyword evidence="1" id="KW-0472">Membrane</keyword>
<dbReference type="AlphaFoldDB" id="A0A1Y1ZQY9"/>
<feature type="transmembrane region" description="Helical" evidence="1">
    <location>
        <begin position="23"/>
        <end position="44"/>
    </location>
</feature>